<dbReference type="InterPro" id="IPR050114">
    <property type="entry name" value="UPF0173_UPF0282_UlaG_hydrolase"/>
</dbReference>
<dbReference type="EMBL" id="JAARSH010000010">
    <property type="protein sequence ID" value="MBC1617342.1"/>
    <property type="molecule type" value="Genomic_DNA"/>
</dbReference>
<evidence type="ECO:0000313" key="7">
    <source>
        <dbReference type="EMBL" id="MBC1796612.1"/>
    </source>
</evidence>
<evidence type="ECO:0000313" key="13">
    <source>
        <dbReference type="Proteomes" id="UP000574104"/>
    </source>
</evidence>
<dbReference type="AlphaFoldDB" id="A0A099W2X4"/>
<proteinExistence type="inferred from homology"/>
<keyword evidence="9" id="KW-1185">Reference proteome</keyword>
<evidence type="ECO:0000313" key="10">
    <source>
        <dbReference type="Proteomes" id="UP000519573"/>
    </source>
</evidence>
<dbReference type="NCBIfam" id="NF001911">
    <property type="entry name" value="PRK00685.1"/>
    <property type="match status" value="1"/>
</dbReference>
<evidence type="ECO:0000313" key="12">
    <source>
        <dbReference type="Proteomes" id="UP000548082"/>
    </source>
</evidence>
<feature type="domain" description="Metallo-beta-lactamase" evidence="3">
    <location>
        <begin position="7"/>
        <end position="193"/>
    </location>
</feature>
<dbReference type="PANTHER" id="PTHR43546">
    <property type="entry name" value="UPF0173 METAL-DEPENDENT HYDROLASE MJ1163-RELATED"/>
    <property type="match status" value="1"/>
</dbReference>
<dbReference type="Proteomes" id="UP000519573">
    <property type="component" value="Unassembled WGS sequence"/>
</dbReference>
<dbReference type="Gene3D" id="3.60.15.10">
    <property type="entry name" value="Ribonuclease Z/Hydroxyacylglutathione hydrolase-like"/>
    <property type="match status" value="1"/>
</dbReference>
<evidence type="ECO:0000259" key="3">
    <source>
        <dbReference type="SMART" id="SM00849"/>
    </source>
</evidence>
<protein>
    <recommendedName>
        <fullName evidence="2">UPF0173 metal-dependent hydrolase EP57_14715</fullName>
    </recommendedName>
</protein>
<dbReference type="GeneID" id="58718593"/>
<dbReference type="PANTHER" id="PTHR43546:SF3">
    <property type="entry name" value="UPF0173 METAL-DEPENDENT HYDROLASE MJ1163"/>
    <property type="match status" value="1"/>
</dbReference>
<dbReference type="InterPro" id="IPR036866">
    <property type="entry name" value="RibonucZ/Hydroxyglut_hydro"/>
</dbReference>
<dbReference type="Proteomes" id="UP000574104">
    <property type="component" value="Unassembled WGS sequence"/>
</dbReference>
<comment type="caution">
    <text evidence="4">The sequence shown here is derived from an EMBL/GenBank/DDBJ whole genome shotgun (WGS) entry which is preliminary data.</text>
</comment>
<evidence type="ECO:0000313" key="6">
    <source>
        <dbReference type="EMBL" id="MBC1617342.1"/>
    </source>
</evidence>
<dbReference type="RefSeq" id="WP_036087776.1">
    <property type="nucleotide sequence ID" value="NZ_CBCSHQ010000007.1"/>
</dbReference>
<dbReference type="Proteomes" id="UP000544413">
    <property type="component" value="Unassembled WGS sequence"/>
</dbReference>
<dbReference type="OrthoDB" id="9789133at2"/>
<dbReference type="EMBL" id="JNFA01000029">
    <property type="protein sequence ID" value="KGL38420.1"/>
    <property type="molecule type" value="Genomic_DNA"/>
</dbReference>
<dbReference type="STRING" id="1552123.EP57_14715"/>
<organism evidence="4 9">
    <name type="scientific">Listeria booriae</name>
    <dbReference type="NCBI Taxonomy" id="1552123"/>
    <lineage>
        <taxon>Bacteria</taxon>
        <taxon>Bacillati</taxon>
        <taxon>Bacillota</taxon>
        <taxon>Bacilli</taxon>
        <taxon>Bacillales</taxon>
        <taxon>Listeriaceae</taxon>
        <taxon>Listeria</taxon>
    </lineage>
</organism>
<sequence>MKVSFHGQSCIKVVTEKGITILVDPFISGNAKCDLVVAEENPDYIIVTHGHDDHVGDTVAIAQQSGATVIANVELATFLSMQGVENLAPLHIGGKRPFDFGTVKLTQAFHGSSTVQDGKIINLGLPTGFVLSVDGKHLYHSGDTGLFSDMKLIGQLNPLDIAFLPIGDNFTMGPEDAAIAAEFLQAKVVVPMHYNTFPLIAQDPHAFVASLNPELRGKVLEIGESMTI</sequence>
<dbReference type="Proteomes" id="UP000029844">
    <property type="component" value="Unassembled WGS sequence"/>
</dbReference>
<evidence type="ECO:0000313" key="5">
    <source>
        <dbReference type="EMBL" id="MBC1402245.1"/>
    </source>
</evidence>
<name>A0A099W2X4_9LIST</name>
<evidence type="ECO:0000313" key="4">
    <source>
        <dbReference type="EMBL" id="KGL38420.1"/>
    </source>
</evidence>
<accession>A0A099W2X4</accession>
<dbReference type="EMBL" id="JAARVD010000003">
    <property type="protein sequence ID" value="MBC1796612.1"/>
    <property type="molecule type" value="Genomic_DNA"/>
</dbReference>
<evidence type="ECO:0000313" key="9">
    <source>
        <dbReference type="Proteomes" id="UP000029844"/>
    </source>
</evidence>
<comment type="similarity">
    <text evidence="2">Belongs to the UPF0173 family.</text>
</comment>
<evidence type="ECO:0000256" key="1">
    <source>
        <dbReference type="ARBA" id="ARBA00022801"/>
    </source>
</evidence>
<dbReference type="SMART" id="SM00849">
    <property type="entry name" value="Lactamase_B"/>
    <property type="match status" value="1"/>
</dbReference>
<dbReference type="EMBL" id="JAARPT010000006">
    <property type="protein sequence ID" value="MBC1402245.1"/>
    <property type="molecule type" value="Genomic_DNA"/>
</dbReference>
<evidence type="ECO:0000313" key="8">
    <source>
        <dbReference type="EMBL" id="MBC2165750.1"/>
    </source>
</evidence>
<dbReference type="eggNOG" id="COG2220">
    <property type="taxonomic scope" value="Bacteria"/>
</dbReference>
<dbReference type="EMBL" id="JAARYH010000002">
    <property type="protein sequence ID" value="MBC2165750.1"/>
    <property type="molecule type" value="Genomic_DNA"/>
</dbReference>
<dbReference type="SUPFAM" id="SSF56281">
    <property type="entry name" value="Metallo-hydrolase/oxidoreductase"/>
    <property type="match status" value="1"/>
</dbReference>
<evidence type="ECO:0000256" key="2">
    <source>
        <dbReference type="HAMAP-Rule" id="MF_00457"/>
    </source>
</evidence>
<reference evidence="4 9" key="1">
    <citation type="submission" date="2014-05" db="EMBL/GenBank/DDBJ databases">
        <title>Novel Listeriaceae from food processing environments.</title>
        <authorList>
            <person name="den Bakker H.C."/>
        </authorList>
    </citation>
    <scope>NUCLEOTIDE SEQUENCE [LARGE SCALE GENOMIC DNA]</scope>
    <source>
        <strain evidence="4 9">FSL A5-0281</strain>
    </source>
</reference>
<dbReference type="InterPro" id="IPR022877">
    <property type="entry name" value="UPF0173"/>
</dbReference>
<dbReference type="Proteomes" id="UP000548082">
    <property type="component" value="Unassembled WGS sequence"/>
</dbReference>
<gene>
    <name evidence="4" type="ORF">EP57_14715</name>
    <name evidence="5" type="ORF">HB836_11700</name>
    <name evidence="6" type="ORF">HB904_14140</name>
    <name evidence="7" type="ORF">HCA55_07730</name>
    <name evidence="8" type="ORF">HCB26_04145</name>
</gene>
<dbReference type="GO" id="GO:0016787">
    <property type="term" value="F:hydrolase activity"/>
    <property type="evidence" value="ECO:0007669"/>
    <property type="project" value="UniProtKB-UniRule"/>
</dbReference>
<dbReference type="InterPro" id="IPR001279">
    <property type="entry name" value="Metallo-B-lactamas"/>
</dbReference>
<dbReference type="Pfam" id="PF13483">
    <property type="entry name" value="Lactamase_B_3"/>
    <property type="match status" value="1"/>
</dbReference>
<dbReference type="HAMAP" id="MF_00457">
    <property type="entry name" value="UPF0173"/>
    <property type="match status" value="1"/>
</dbReference>
<evidence type="ECO:0000313" key="11">
    <source>
        <dbReference type="Proteomes" id="UP000544413"/>
    </source>
</evidence>
<reference evidence="10 11" key="2">
    <citation type="submission" date="2020-03" db="EMBL/GenBank/DDBJ databases">
        <title>Soil Listeria distribution.</title>
        <authorList>
            <person name="Liao J."/>
            <person name="Wiedmann M."/>
        </authorList>
    </citation>
    <scope>NUCLEOTIDE SEQUENCE [LARGE SCALE GENOMIC DNA]</scope>
    <source>
        <strain evidence="8 10">FSL L7-0245</strain>
        <strain evidence="7 12">FSL L7-0990</strain>
        <strain evidence="6 13">FSL L7-1299</strain>
        <strain evidence="5 11">FSL L7-1658</strain>
    </source>
</reference>
<keyword evidence="1 2" id="KW-0378">Hydrolase</keyword>